<gene>
    <name evidence="2" type="ORF">BKA59DRAFT_535371</name>
</gene>
<dbReference type="EMBL" id="JAGPXF010000008">
    <property type="protein sequence ID" value="KAH7233422.1"/>
    <property type="molecule type" value="Genomic_DNA"/>
</dbReference>
<dbReference type="AlphaFoldDB" id="A0A8K0RJ08"/>
<evidence type="ECO:0000259" key="1">
    <source>
        <dbReference type="Pfam" id="PF12417"/>
    </source>
</evidence>
<dbReference type="Proteomes" id="UP000813427">
    <property type="component" value="Unassembled WGS sequence"/>
</dbReference>
<proteinExistence type="predicted"/>
<dbReference type="PANTHER" id="PTHR40780:SF2">
    <property type="entry name" value="DUF3669 DOMAIN-CONTAINING PROTEIN"/>
    <property type="match status" value="1"/>
</dbReference>
<dbReference type="PANTHER" id="PTHR40780">
    <property type="entry name" value="DUF3669 DOMAIN-CONTAINING PROTEIN"/>
    <property type="match status" value="1"/>
</dbReference>
<organism evidence="2 3">
    <name type="scientific">Fusarium tricinctum</name>
    <dbReference type="NCBI Taxonomy" id="61284"/>
    <lineage>
        <taxon>Eukaryota</taxon>
        <taxon>Fungi</taxon>
        <taxon>Dikarya</taxon>
        <taxon>Ascomycota</taxon>
        <taxon>Pezizomycotina</taxon>
        <taxon>Sordariomycetes</taxon>
        <taxon>Hypocreomycetidae</taxon>
        <taxon>Hypocreales</taxon>
        <taxon>Nectriaceae</taxon>
        <taxon>Fusarium</taxon>
        <taxon>Fusarium tricinctum species complex</taxon>
    </lineage>
</organism>
<dbReference type="InterPro" id="IPR022137">
    <property type="entry name" value="Znf_prot_DUF3669"/>
</dbReference>
<evidence type="ECO:0000313" key="2">
    <source>
        <dbReference type="EMBL" id="KAH7233422.1"/>
    </source>
</evidence>
<keyword evidence="3" id="KW-1185">Reference proteome</keyword>
<comment type="caution">
    <text evidence="2">The sequence shown here is derived from an EMBL/GenBank/DDBJ whole genome shotgun (WGS) entry which is preliminary data.</text>
</comment>
<evidence type="ECO:0000313" key="3">
    <source>
        <dbReference type="Proteomes" id="UP000813427"/>
    </source>
</evidence>
<dbReference type="OrthoDB" id="2993351at2759"/>
<protein>
    <submittedName>
        <fullName evidence="2">Zinc finger protein-domain-containing protein</fullName>
    </submittedName>
</protein>
<name>A0A8K0RJ08_9HYPO</name>
<accession>A0A8K0RJ08</accession>
<feature type="domain" description="DUF3669" evidence="1">
    <location>
        <begin position="244"/>
        <end position="313"/>
    </location>
</feature>
<sequence>MANKKSMTRLLSLGTVRHILDGSSQDHGLNDYQKIGFGQCGLIFHKNGVETVIKVAKPFFQGSLYADSLAHRAVQAAFDEQPEAPKCRLPKFHSHHDKTSAWWKDNEPLLAEQHPTFPLPSSVLISEYIPPLPQIVREALTKQYCPKIKYEEALRDPLNHHCLARVYLGRRRAPNQPLQTNFSLRNFNLHLDQMIEMQLPVVKYAEAIGEALAILHWGACIDAYDIEFVLGSEVLGKTEATTRIWVLDFNLCSRFDEEVAIEYPTRVVGQLVDSFFENDPYYPRPGSNGEMERQLWDTFKTAYVLKAEKVLSMSNSHATLLHLPRKFIEACVDRGAKSLSTCHEK</sequence>
<reference evidence="2" key="1">
    <citation type="journal article" date="2021" name="Nat. Commun.">
        <title>Genetic determinants of endophytism in the Arabidopsis root mycobiome.</title>
        <authorList>
            <person name="Mesny F."/>
            <person name="Miyauchi S."/>
            <person name="Thiergart T."/>
            <person name="Pickel B."/>
            <person name="Atanasova L."/>
            <person name="Karlsson M."/>
            <person name="Huettel B."/>
            <person name="Barry K.W."/>
            <person name="Haridas S."/>
            <person name="Chen C."/>
            <person name="Bauer D."/>
            <person name="Andreopoulos W."/>
            <person name="Pangilinan J."/>
            <person name="LaButti K."/>
            <person name="Riley R."/>
            <person name="Lipzen A."/>
            <person name="Clum A."/>
            <person name="Drula E."/>
            <person name="Henrissat B."/>
            <person name="Kohler A."/>
            <person name="Grigoriev I.V."/>
            <person name="Martin F.M."/>
            <person name="Hacquard S."/>
        </authorList>
    </citation>
    <scope>NUCLEOTIDE SEQUENCE</scope>
    <source>
        <strain evidence="2">MPI-SDFR-AT-0068</strain>
    </source>
</reference>
<dbReference type="Pfam" id="PF12417">
    <property type="entry name" value="DUF3669"/>
    <property type="match status" value="1"/>
</dbReference>